<dbReference type="EMBL" id="CP029343">
    <property type="protein sequence ID" value="AWL04774.1"/>
    <property type="molecule type" value="Genomic_DNA"/>
</dbReference>
<dbReference type="RefSeq" id="WP_109345143.1">
    <property type="nucleotide sequence ID" value="NZ_CP029343.1"/>
</dbReference>
<sequence length="91" mass="9670">MAIRAQLESGINFGISAALWGKATVAEGLIQQSNFHDVRVMRINEAPAAESHIVASRGAPGGPVCIERWRTSGRPARLGVLFSLSRILGSS</sequence>
<organism evidence="1 2">
    <name type="scientific">Massilia oculi</name>
    <dbReference type="NCBI Taxonomy" id="945844"/>
    <lineage>
        <taxon>Bacteria</taxon>
        <taxon>Pseudomonadati</taxon>
        <taxon>Pseudomonadota</taxon>
        <taxon>Betaproteobacteria</taxon>
        <taxon>Burkholderiales</taxon>
        <taxon>Oxalobacteraceae</taxon>
        <taxon>Telluria group</taxon>
        <taxon>Massilia</taxon>
    </lineage>
</organism>
<keyword evidence="2" id="KW-1185">Reference proteome</keyword>
<dbReference type="GO" id="GO:0016491">
    <property type="term" value="F:oxidoreductase activity"/>
    <property type="evidence" value="ECO:0007669"/>
    <property type="project" value="InterPro"/>
</dbReference>
<gene>
    <name evidence="1" type="ORF">DIR46_10195</name>
</gene>
<dbReference type="InterPro" id="IPR037165">
    <property type="entry name" value="AldOxase/xan_DH_Mopterin-bd_sf"/>
</dbReference>
<protein>
    <submittedName>
        <fullName evidence="1">Uncharacterized protein</fullName>
    </submittedName>
</protein>
<dbReference type="Proteomes" id="UP000245820">
    <property type="component" value="Chromosome"/>
</dbReference>
<dbReference type="AlphaFoldDB" id="A0A2S2DHH6"/>
<name>A0A2S2DHH6_9BURK</name>
<accession>A0A2S2DHH6</accession>
<dbReference type="KEGG" id="mtim:DIR46_10195"/>
<reference evidence="1 2" key="1">
    <citation type="submission" date="2018-05" db="EMBL/GenBank/DDBJ databases">
        <title>Complete genome sequence of Massilia oculi sp. nov. CCUG 43427T (=DSM 26321T), the type strain of M. oculi, and comparison with genome sequences of other Massilia strains.</title>
        <authorList>
            <person name="Zhu B."/>
        </authorList>
    </citation>
    <scope>NUCLEOTIDE SEQUENCE [LARGE SCALE GENOMIC DNA]</scope>
    <source>
        <strain evidence="1 2">CCUG 43427</strain>
    </source>
</reference>
<dbReference type="Gene3D" id="3.30.365.10">
    <property type="entry name" value="Aldehyde oxidase/xanthine dehydrogenase, molybdopterin binding domain"/>
    <property type="match status" value="1"/>
</dbReference>
<proteinExistence type="predicted"/>
<dbReference type="OrthoDB" id="6073217at2"/>
<evidence type="ECO:0000313" key="2">
    <source>
        <dbReference type="Proteomes" id="UP000245820"/>
    </source>
</evidence>
<dbReference type="SUPFAM" id="SSF56003">
    <property type="entry name" value="Molybdenum cofactor-binding domain"/>
    <property type="match status" value="1"/>
</dbReference>
<evidence type="ECO:0000313" key="1">
    <source>
        <dbReference type="EMBL" id="AWL04774.1"/>
    </source>
</evidence>